<dbReference type="EMBL" id="SMFU01000007">
    <property type="protein sequence ID" value="TCK08578.1"/>
    <property type="molecule type" value="Genomic_DNA"/>
</dbReference>
<dbReference type="CDD" id="cd02440">
    <property type="entry name" value="AdoMet_MTases"/>
    <property type="match status" value="1"/>
</dbReference>
<reference evidence="3 4" key="1">
    <citation type="submission" date="2019-03" db="EMBL/GenBank/DDBJ databases">
        <title>Genomic Encyclopedia of Archaeal and Bacterial Type Strains, Phase II (KMG-II): from individual species to whole genera.</title>
        <authorList>
            <person name="Goeker M."/>
        </authorList>
    </citation>
    <scope>NUCLEOTIDE SEQUENCE [LARGE SCALE GENOMIC DNA]</scope>
    <source>
        <strain evidence="3 4">DSM 27697</strain>
    </source>
</reference>
<accession>A0A4R1GKH0</accession>
<feature type="compositionally biased region" description="Basic and acidic residues" evidence="1">
    <location>
        <begin position="17"/>
        <end position="30"/>
    </location>
</feature>
<proteinExistence type="predicted"/>
<evidence type="ECO:0000256" key="1">
    <source>
        <dbReference type="SAM" id="MobiDB-lite"/>
    </source>
</evidence>
<evidence type="ECO:0000313" key="4">
    <source>
        <dbReference type="Proteomes" id="UP000294546"/>
    </source>
</evidence>
<dbReference type="Proteomes" id="UP000294546">
    <property type="component" value="Unassembled WGS sequence"/>
</dbReference>
<evidence type="ECO:0000259" key="2">
    <source>
        <dbReference type="Pfam" id="PF08241"/>
    </source>
</evidence>
<dbReference type="Pfam" id="PF08241">
    <property type="entry name" value="Methyltransf_11"/>
    <property type="match status" value="1"/>
</dbReference>
<dbReference type="PANTHER" id="PTHR42912:SF93">
    <property type="entry name" value="N6-ADENOSINE-METHYLTRANSFERASE TMT1A"/>
    <property type="match status" value="1"/>
</dbReference>
<feature type="region of interest" description="Disordered" evidence="1">
    <location>
        <begin position="1"/>
        <end position="30"/>
    </location>
</feature>
<name>A0A4R1GKH0_9GAMM</name>
<dbReference type="AlphaFoldDB" id="A0A4R1GKH0"/>
<comment type="caution">
    <text evidence="3">The sequence shown here is derived from an EMBL/GenBank/DDBJ whole genome shotgun (WGS) entry which is preliminary data.</text>
</comment>
<dbReference type="InterPro" id="IPR029063">
    <property type="entry name" value="SAM-dependent_MTases_sf"/>
</dbReference>
<keyword evidence="3" id="KW-0489">Methyltransferase</keyword>
<dbReference type="SUPFAM" id="SSF53335">
    <property type="entry name" value="S-adenosyl-L-methionine-dependent methyltransferases"/>
    <property type="match status" value="1"/>
</dbReference>
<protein>
    <submittedName>
        <fullName evidence="3">Methyltransferase family protein</fullName>
    </submittedName>
</protein>
<dbReference type="PANTHER" id="PTHR42912">
    <property type="entry name" value="METHYLTRANSFERASE"/>
    <property type="match status" value="1"/>
</dbReference>
<dbReference type="InterPro" id="IPR050508">
    <property type="entry name" value="Methyltransf_Superfamily"/>
</dbReference>
<keyword evidence="4" id="KW-1185">Reference proteome</keyword>
<sequence length="231" mass="26861">MSEDLENTRQFLHRHHGGDGHRAAERTMTSHERNHDEGFWAFWRKHVSSESELHVVDLGCGPALFLKQLAMQHPEYRLTGIEVAPYMLARIEDKPDNLEIRIADLNAPGEEVFPMDSIDACLANMLIHELFQPMVLFQRLHHWIKPGGSLILTDNIRQPLEQFLRHRFPATDFSKDSLSPQDMNDSFRDYFEHNRYTADEFARLLELAGFEVTDQQRLKEGRATRIAARNT</sequence>
<organism evidence="3 4">
    <name type="scientific">Marinobacterium mangrovicola</name>
    <dbReference type="NCBI Taxonomy" id="1476959"/>
    <lineage>
        <taxon>Bacteria</taxon>
        <taxon>Pseudomonadati</taxon>
        <taxon>Pseudomonadota</taxon>
        <taxon>Gammaproteobacteria</taxon>
        <taxon>Oceanospirillales</taxon>
        <taxon>Oceanospirillaceae</taxon>
        <taxon>Marinobacterium</taxon>
    </lineage>
</organism>
<dbReference type="InterPro" id="IPR013216">
    <property type="entry name" value="Methyltransf_11"/>
</dbReference>
<evidence type="ECO:0000313" key="3">
    <source>
        <dbReference type="EMBL" id="TCK08578.1"/>
    </source>
</evidence>
<dbReference type="RefSeq" id="WP_132287442.1">
    <property type="nucleotide sequence ID" value="NZ_SMFU01000007.1"/>
</dbReference>
<dbReference type="GO" id="GO:0008757">
    <property type="term" value="F:S-adenosylmethionine-dependent methyltransferase activity"/>
    <property type="evidence" value="ECO:0007669"/>
    <property type="project" value="InterPro"/>
</dbReference>
<feature type="domain" description="Methyltransferase type 11" evidence="2">
    <location>
        <begin position="56"/>
        <end position="152"/>
    </location>
</feature>
<gene>
    <name evidence="3" type="ORF">CLV83_0665</name>
</gene>
<dbReference type="GO" id="GO:0032259">
    <property type="term" value="P:methylation"/>
    <property type="evidence" value="ECO:0007669"/>
    <property type="project" value="UniProtKB-KW"/>
</dbReference>
<keyword evidence="3" id="KW-0808">Transferase</keyword>
<dbReference type="Gene3D" id="3.40.50.150">
    <property type="entry name" value="Vaccinia Virus protein VP39"/>
    <property type="match status" value="1"/>
</dbReference>
<dbReference type="OrthoDB" id="5794052at2"/>